<dbReference type="Pfam" id="PF00440">
    <property type="entry name" value="TetR_N"/>
    <property type="match status" value="1"/>
</dbReference>
<dbReference type="AlphaFoldDB" id="A0A8J3GRB0"/>
<feature type="domain" description="HTH tetR-type" evidence="3">
    <location>
        <begin position="25"/>
        <end position="84"/>
    </location>
</feature>
<dbReference type="PRINTS" id="PR00455">
    <property type="entry name" value="HTHTETR"/>
</dbReference>
<sequence>MMRAGDAFVDVKAFSRERAKPLAPEDRREAILLAAVPLIRQHGRDVSTRQIAEAAGVAEGTLFRAFGDKEALLAAAIEKIFDPHPLWMALQAIDIDQPLDTKLEQVVARLNAHFRDVVAAVVALGIRERPPVADRTTMEQRLTEVLGDLLAPDAHRLAVPIETVAEYIRLLAFASALPMASFDLGNATLAALIARGIIRREGEN</sequence>
<proteinExistence type="predicted"/>
<dbReference type="EMBL" id="BNAI01000003">
    <property type="protein sequence ID" value="GHF18368.1"/>
    <property type="molecule type" value="Genomic_DNA"/>
</dbReference>
<protein>
    <submittedName>
        <fullName evidence="4">TetR family transcriptional regulator</fullName>
    </submittedName>
</protein>
<organism evidence="4 5">
    <name type="scientific">Pseudolysinimonas yzui</name>
    <dbReference type="NCBI Taxonomy" id="2708254"/>
    <lineage>
        <taxon>Bacteria</taxon>
        <taxon>Bacillati</taxon>
        <taxon>Actinomycetota</taxon>
        <taxon>Actinomycetes</taxon>
        <taxon>Micrococcales</taxon>
        <taxon>Microbacteriaceae</taxon>
        <taxon>Pseudolysinimonas</taxon>
    </lineage>
</organism>
<dbReference type="SUPFAM" id="SSF46689">
    <property type="entry name" value="Homeodomain-like"/>
    <property type="match status" value="1"/>
</dbReference>
<evidence type="ECO:0000259" key="3">
    <source>
        <dbReference type="PROSITE" id="PS50977"/>
    </source>
</evidence>
<dbReference type="GO" id="GO:0003700">
    <property type="term" value="F:DNA-binding transcription factor activity"/>
    <property type="evidence" value="ECO:0007669"/>
    <property type="project" value="TreeGrafter"/>
</dbReference>
<dbReference type="PROSITE" id="PS50977">
    <property type="entry name" value="HTH_TETR_2"/>
    <property type="match status" value="1"/>
</dbReference>
<keyword evidence="5" id="KW-1185">Reference proteome</keyword>
<comment type="caution">
    <text evidence="4">The sequence shown here is derived from an EMBL/GenBank/DDBJ whole genome shotgun (WGS) entry which is preliminary data.</text>
</comment>
<dbReference type="GO" id="GO:0000976">
    <property type="term" value="F:transcription cis-regulatory region binding"/>
    <property type="evidence" value="ECO:0007669"/>
    <property type="project" value="TreeGrafter"/>
</dbReference>
<dbReference type="InterPro" id="IPR009057">
    <property type="entry name" value="Homeodomain-like_sf"/>
</dbReference>
<keyword evidence="1 2" id="KW-0238">DNA-binding</keyword>
<dbReference type="Gene3D" id="1.10.357.10">
    <property type="entry name" value="Tetracycline Repressor, domain 2"/>
    <property type="match status" value="1"/>
</dbReference>
<dbReference type="InterPro" id="IPR050109">
    <property type="entry name" value="HTH-type_TetR-like_transc_reg"/>
</dbReference>
<evidence type="ECO:0000256" key="1">
    <source>
        <dbReference type="ARBA" id="ARBA00023125"/>
    </source>
</evidence>
<name>A0A8J3GRB0_9MICO</name>
<dbReference type="Proteomes" id="UP000617531">
    <property type="component" value="Unassembled WGS sequence"/>
</dbReference>
<dbReference type="PANTHER" id="PTHR30055">
    <property type="entry name" value="HTH-TYPE TRANSCRIPTIONAL REGULATOR RUTR"/>
    <property type="match status" value="1"/>
</dbReference>
<dbReference type="InterPro" id="IPR001647">
    <property type="entry name" value="HTH_TetR"/>
</dbReference>
<reference evidence="4" key="1">
    <citation type="journal article" date="2014" name="Int. J. Syst. Evol. Microbiol.">
        <title>Complete genome sequence of Corynebacterium casei LMG S-19264T (=DSM 44701T), isolated from a smear-ripened cheese.</title>
        <authorList>
            <consortium name="US DOE Joint Genome Institute (JGI-PGF)"/>
            <person name="Walter F."/>
            <person name="Albersmeier A."/>
            <person name="Kalinowski J."/>
            <person name="Ruckert C."/>
        </authorList>
    </citation>
    <scope>NUCLEOTIDE SEQUENCE</scope>
    <source>
        <strain evidence="4">CGMCC 1.16548</strain>
    </source>
</reference>
<evidence type="ECO:0000313" key="4">
    <source>
        <dbReference type="EMBL" id="GHF18368.1"/>
    </source>
</evidence>
<reference evidence="4" key="2">
    <citation type="submission" date="2020-09" db="EMBL/GenBank/DDBJ databases">
        <authorList>
            <person name="Sun Q."/>
            <person name="Zhou Y."/>
        </authorList>
    </citation>
    <scope>NUCLEOTIDE SEQUENCE</scope>
    <source>
        <strain evidence="4">CGMCC 1.16548</strain>
    </source>
</reference>
<accession>A0A8J3GRB0</accession>
<feature type="DNA-binding region" description="H-T-H motif" evidence="2">
    <location>
        <begin position="47"/>
        <end position="66"/>
    </location>
</feature>
<gene>
    <name evidence="4" type="ORF">GCM10011600_19130</name>
</gene>
<dbReference type="PANTHER" id="PTHR30055:SF226">
    <property type="entry name" value="HTH-TYPE TRANSCRIPTIONAL REGULATOR PKSA"/>
    <property type="match status" value="1"/>
</dbReference>
<evidence type="ECO:0000313" key="5">
    <source>
        <dbReference type="Proteomes" id="UP000617531"/>
    </source>
</evidence>
<evidence type="ECO:0000256" key="2">
    <source>
        <dbReference type="PROSITE-ProRule" id="PRU00335"/>
    </source>
</evidence>